<accession>A0A366Y3P8</accession>
<dbReference type="Proteomes" id="UP000253314">
    <property type="component" value="Unassembled WGS sequence"/>
</dbReference>
<sequence>MRFNSGFPQINLPSINDIHDEALIVTFREAVGKKVLIITPSFPYVFIGRIIEMVEDFVVVDVNVTIVSELENRIWKIHVHRIEAFYIERKGQPKIPDLKDDF</sequence>
<proteinExistence type="predicted"/>
<reference evidence="1 2" key="1">
    <citation type="submission" date="2018-07" db="EMBL/GenBank/DDBJ databases">
        <title>Lottiidibacillus patelloidae gen. nov., sp. nov., isolated from the intestinal tract of a marine limpet and the reclassification of B. taeanensis BH030017T, B. algicola KMM 3737T and B. hwajinpoensis SW-72T as genus Lottiidibacillus.</title>
        <authorList>
            <person name="Liu R."/>
            <person name="Huang Z."/>
        </authorList>
    </citation>
    <scope>NUCLEOTIDE SEQUENCE [LARGE SCALE GENOMIC DNA]</scope>
    <source>
        <strain evidence="1 2">BH030017</strain>
    </source>
</reference>
<gene>
    <name evidence="1" type="ORF">DS031_04880</name>
</gene>
<evidence type="ECO:0008006" key="3">
    <source>
        <dbReference type="Google" id="ProtNLM"/>
    </source>
</evidence>
<keyword evidence="2" id="KW-1185">Reference proteome</keyword>
<name>A0A366Y3P8_9BACI</name>
<dbReference type="AlphaFoldDB" id="A0A366Y3P8"/>
<protein>
    <recommendedName>
        <fullName evidence="3">DUF2642 domain-containing protein</fullName>
    </recommendedName>
</protein>
<organism evidence="1 2">
    <name type="scientific">Bacillus taeanensis</name>
    <dbReference type="NCBI Taxonomy" id="273032"/>
    <lineage>
        <taxon>Bacteria</taxon>
        <taxon>Bacillati</taxon>
        <taxon>Bacillota</taxon>
        <taxon>Bacilli</taxon>
        <taxon>Bacillales</taxon>
        <taxon>Bacillaceae</taxon>
        <taxon>Bacillus</taxon>
    </lineage>
</organism>
<dbReference type="EMBL" id="QOCW01000003">
    <property type="protein sequence ID" value="RBW70811.1"/>
    <property type="molecule type" value="Genomic_DNA"/>
</dbReference>
<dbReference type="OrthoDB" id="2439638at2"/>
<dbReference type="RefSeq" id="WP_113804804.1">
    <property type="nucleotide sequence ID" value="NZ_QOCW01000003.1"/>
</dbReference>
<comment type="caution">
    <text evidence="1">The sequence shown here is derived from an EMBL/GenBank/DDBJ whole genome shotgun (WGS) entry which is preliminary data.</text>
</comment>
<evidence type="ECO:0000313" key="2">
    <source>
        <dbReference type="Proteomes" id="UP000253314"/>
    </source>
</evidence>
<evidence type="ECO:0000313" key="1">
    <source>
        <dbReference type="EMBL" id="RBW70811.1"/>
    </source>
</evidence>